<comment type="caution">
    <text evidence="1">The sequence shown here is derived from an EMBL/GenBank/DDBJ whole genome shotgun (WGS) entry which is preliminary data.</text>
</comment>
<dbReference type="Proteomes" id="UP000805193">
    <property type="component" value="Unassembled WGS sequence"/>
</dbReference>
<name>A0AC60QBQ4_IXOPE</name>
<organism evidence="1 2">
    <name type="scientific">Ixodes persulcatus</name>
    <name type="common">Taiga tick</name>
    <dbReference type="NCBI Taxonomy" id="34615"/>
    <lineage>
        <taxon>Eukaryota</taxon>
        <taxon>Metazoa</taxon>
        <taxon>Ecdysozoa</taxon>
        <taxon>Arthropoda</taxon>
        <taxon>Chelicerata</taxon>
        <taxon>Arachnida</taxon>
        <taxon>Acari</taxon>
        <taxon>Parasitiformes</taxon>
        <taxon>Ixodida</taxon>
        <taxon>Ixodoidea</taxon>
        <taxon>Ixodidae</taxon>
        <taxon>Ixodinae</taxon>
        <taxon>Ixodes</taxon>
    </lineage>
</organism>
<sequence>MPRAMFSDSFQDSTYRLEKAQAQVQITQIALITLMGLLKKSQRKTKGQEHLMKLLAENQGSLLKFLQNLRTKVPALFLKNLPERYHFQLKKVYLQYRKLPIVQ</sequence>
<dbReference type="EMBL" id="JABSTQ010009218">
    <property type="protein sequence ID" value="KAG0431498.1"/>
    <property type="molecule type" value="Genomic_DNA"/>
</dbReference>
<proteinExistence type="predicted"/>
<accession>A0AC60QBQ4</accession>
<gene>
    <name evidence="1" type="ORF">HPB47_021727</name>
</gene>
<evidence type="ECO:0000313" key="2">
    <source>
        <dbReference type="Proteomes" id="UP000805193"/>
    </source>
</evidence>
<evidence type="ECO:0000313" key="1">
    <source>
        <dbReference type="EMBL" id="KAG0431498.1"/>
    </source>
</evidence>
<protein>
    <submittedName>
        <fullName evidence="1">Uncharacterized protein</fullName>
    </submittedName>
</protein>
<keyword evidence="2" id="KW-1185">Reference proteome</keyword>
<reference evidence="1 2" key="1">
    <citation type="journal article" date="2020" name="Cell">
        <title>Large-Scale Comparative Analyses of Tick Genomes Elucidate Their Genetic Diversity and Vector Capacities.</title>
        <authorList>
            <consortium name="Tick Genome and Microbiome Consortium (TIGMIC)"/>
            <person name="Jia N."/>
            <person name="Wang J."/>
            <person name="Shi W."/>
            <person name="Du L."/>
            <person name="Sun Y."/>
            <person name="Zhan W."/>
            <person name="Jiang J.F."/>
            <person name="Wang Q."/>
            <person name="Zhang B."/>
            <person name="Ji P."/>
            <person name="Bell-Sakyi L."/>
            <person name="Cui X.M."/>
            <person name="Yuan T.T."/>
            <person name="Jiang B.G."/>
            <person name="Yang W.F."/>
            <person name="Lam T.T."/>
            <person name="Chang Q.C."/>
            <person name="Ding S.J."/>
            <person name="Wang X.J."/>
            <person name="Zhu J.G."/>
            <person name="Ruan X.D."/>
            <person name="Zhao L."/>
            <person name="Wei J.T."/>
            <person name="Ye R.Z."/>
            <person name="Que T.C."/>
            <person name="Du C.H."/>
            <person name="Zhou Y.H."/>
            <person name="Cheng J.X."/>
            <person name="Dai P.F."/>
            <person name="Guo W.B."/>
            <person name="Han X.H."/>
            <person name="Huang E.J."/>
            <person name="Li L.F."/>
            <person name="Wei W."/>
            <person name="Gao Y.C."/>
            <person name="Liu J.Z."/>
            <person name="Shao H.Z."/>
            <person name="Wang X."/>
            <person name="Wang C.C."/>
            <person name="Yang T.C."/>
            <person name="Huo Q.B."/>
            <person name="Li W."/>
            <person name="Chen H.Y."/>
            <person name="Chen S.E."/>
            <person name="Zhou L.G."/>
            <person name="Ni X.B."/>
            <person name="Tian J.H."/>
            <person name="Sheng Y."/>
            <person name="Liu T."/>
            <person name="Pan Y.S."/>
            <person name="Xia L.Y."/>
            <person name="Li J."/>
            <person name="Zhao F."/>
            <person name="Cao W.C."/>
        </authorList>
    </citation>
    <scope>NUCLEOTIDE SEQUENCE [LARGE SCALE GENOMIC DNA]</scope>
    <source>
        <strain evidence="1">Iper-2018</strain>
    </source>
</reference>